<evidence type="ECO:0000256" key="5">
    <source>
        <dbReference type="ARBA" id="ARBA00023139"/>
    </source>
</evidence>
<keyword evidence="5" id="KW-0564">Palmitate</keyword>
<dbReference type="Proteomes" id="UP000245059">
    <property type="component" value="Unassembled WGS sequence"/>
</dbReference>
<dbReference type="Pfam" id="PF03180">
    <property type="entry name" value="Lipoprotein_9"/>
    <property type="match status" value="1"/>
</dbReference>
<sequence>MKLNIDTLTLTTSPLKRGLKPSFWQTLKRGAQLLLLATPLLLTACSDDASTAQAGENRIKIGTSPGDFGDIVREYLAPELQKSGYQVELTEITDIIIPNVSVEEGALHLNIFQHQPYMEEFNRVRNGHLAPLVQVPTAPYGLYAGKKRSLDEIEVGSSVGIPSNVTNFSRGLWILENLGWIELRDDIADPFRIEKRDITKNPYQLEIKEIEAAQMTRARDDLDYAIINGNFALDAGIHFTEALTIEPSKYFVNWVVVHEKNLNAPWATEIVEIINSNGFKAYSQERFPGYNLPLAWEEDSNQ</sequence>
<dbReference type="PANTHER" id="PTHR30429">
    <property type="entry name" value="D-METHIONINE-BINDING LIPOPROTEIN METQ"/>
    <property type="match status" value="1"/>
</dbReference>
<dbReference type="GO" id="GO:0016020">
    <property type="term" value="C:membrane"/>
    <property type="evidence" value="ECO:0007669"/>
    <property type="project" value="UniProtKB-SubCell"/>
</dbReference>
<evidence type="ECO:0000313" key="7">
    <source>
        <dbReference type="EMBL" id="PWD83990.1"/>
    </source>
</evidence>
<protein>
    <recommendedName>
        <fullName evidence="9">Metal ABC transporter substrate-binding protein</fullName>
    </recommendedName>
</protein>
<evidence type="ECO:0000256" key="6">
    <source>
        <dbReference type="ARBA" id="ARBA00023288"/>
    </source>
</evidence>
<dbReference type="SUPFAM" id="SSF53850">
    <property type="entry name" value="Periplasmic binding protein-like II"/>
    <property type="match status" value="1"/>
</dbReference>
<evidence type="ECO:0000256" key="3">
    <source>
        <dbReference type="ARBA" id="ARBA00022729"/>
    </source>
</evidence>
<dbReference type="RefSeq" id="WP_109217931.1">
    <property type="nucleotide sequence ID" value="NZ_QEWW01000006.1"/>
</dbReference>
<dbReference type="EMBL" id="QEWW01000006">
    <property type="protein sequence ID" value="PWD83990.1"/>
    <property type="molecule type" value="Genomic_DNA"/>
</dbReference>
<comment type="caution">
    <text evidence="7">The sequence shown here is derived from an EMBL/GenBank/DDBJ whole genome shotgun (WGS) entry which is preliminary data.</text>
</comment>
<accession>A0A2U2AL95</accession>
<keyword evidence="4" id="KW-0472">Membrane</keyword>
<evidence type="ECO:0000313" key="8">
    <source>
        <dbReference type="Proteomes" id="UP000245059"/>
    </source>
</evidence>
<proteinExistence type="inferred from homology"/>
<keyword evidence="3" id="KW-0732">Signal</keyword>
<name>A0A2U2AL95_9GAMM</name>
<comment type="subcellular location">
    <subcellularLocation>
        <location evidence="1">Membrane</location>
        <topology evidence="1">Lipid-anchor</topology>
    </subcellularLocation>
</comment>
<dbReference type="AlphaFoldDB" id="A0A2U2AL95"/>
<keyword evidence="6" id="KW-0449">Lipoprotein</keyword>
<gene>
    <name evidence="7" type="ORF">DC077_08230</name>
</gene>
<comment type="similarity">
    <text evidence="2">Belongs to the NlpA lipoprotein family.</text>
</comment>
<dbReference type="PANTHER" id="PTHR30429:SF0">
    <property type="entry name" value="METHIONINE-BINDING LIPOPROTEIN METQ"/>
    <property type="match status" value="1"/>
</dbReference>
<dbReference type="InterPro" id="IPR004872">
    <property type="entry name" value="Lipoprotein_NlpA"/>
</dbReference>
<organism evidence="7 8">
    <name type="scientific">Ignatzschineria cameli</name>
    <dbReference type="NCBI Taxonomy" id="2182793"/>
    <lineage>
        <taxon>Bacteria</taxon>
        <taxon>Pseudomonadati</taxon>
        <taxon>Pseudomonadota</taxon>
        <taxon>Gammaproteobacteria</taxon>
        <taxon>Cardiobacteriales</taxon>
        <taxon>Ignatzschineriaceae</taxon>
        <taxon>Ignatzschineria</taxon>
    </lineage>
</organism>
<evidence type="ECO:0008006" key="9">
    <source>
        <dbReference type="Google" id="ProtNLM"/>
    </source>
</evidence>
<evidence type="ECO:0000256" key="4">
    <source>
        <dbReference type="ARBA" id="ARBA00023136"/>
    </source>
</evidence>
<evidence type="ECO:0000256" key="2">
    <source>
        <dbReference type="ARBA" id="ARBA00008973"/>
    </source>
</evidence>
<dbReference type="Gene3D" id="3.40.190.10">
    <property type="entry name" value="Periplasmic binding protein-like II"/>
    <property type="match status" value="2"/>
</dbReference>
<evidence type="ECO:0000256" key="1">
    <source>
        <dbReference type="ARBA" id="ARBA00004635"/>
    </source>
</evidence>
<reference evidence="8" key="1">
    <citation type="submission" date="2018-05" db="EMBL/GenBank/DDBJ databases">
        <title>Ignatzschineria dubaiensis sp. nov., isolated from necrotic foot tissues of dromedaries (Camelus dromedarius) and associated maggots in Dubai, United Arab Emirates.</title>
        <authorList>
            <person name="Tsang C.C."/>
            <person name="Tang J.Y.M."/>
            <person name="Fong J.Y.H."/>
            <person name="Kinne J."/>
            <person name="Lee H.H."/>
            <person name="Joseph M."/>
            <person name="Jose S."/>
            <person name="Schuster R.K."/>
            <person name="Tang Y."/>
            <person name="Sivakumar S."/>
            <person name="Chen J.H.K."/>
            <person name="Teng J.L.L."/>
            <person name="Lau S.K.P."/>
            <person name="Wernery U."/>
            <person name="Woo P.C.Y."/>
        </authorList>
    </citation>
    <scope>NUCLEOTIDE SEQUENCE [LARGE SCALE GENOMIC DNA]</scope>
    <source>
        <strain evidence="8">UAE-HKU57</strain>
    </source>
</reference>